<dbReference type="AlphaFoldDB" id="A0A382WP40"/>
<protein>
    <submittedName>
        <fullName evidence="2">Uncharacterized protein</fullName>
    </submittedName>
</protein>
<sequence length="35" mass="4086">MYMGNDVHSDTAGLSVYFTIKNISTFLFLLFYYGR</sequence>
<proteinExistence type="predicted"/>
<accession>A0A382WP40</accession>
<organism evidence="2">
    <name type="scientific">marine metagenome</name>
    <dbReference type="NCBI Taxonomy" id="408172"/>
    <lineage>
        <taxon>unclassified sequences</taxon>
        <taxon>metagenomes</taxon>
        <taxon>ecological metagenomes</taxon>
    </lineage>
</organism>
<dbReference type="EMBL" id="UINC01161376">
    <property type="protein sequence ID" value="SVD60523.1"/>
    <property type="molecule type" value="Genomic_DNA"/>
</dbReference>
<reference evidence="2" key="1">
    <citation type="submission" date="2018-05" db="EMBL/GenBank/DDBJ databases">
        <authorList>
            <person name="Lanie J.A."/>
            <person name="Ng W.-L."/>
            <person name="Kazmierczak K.M."/>
            <person name="Andrzejewski T.M."/>
            <person name="Davidsen T.M."/>
            <person name="Wayne K.J."/>
            <person name="Tettelin H."/>
            <person name="Glass J.I."/>
            <person name="Rusch D."/>
            <person name="Podicherti R."/>
            <person name="Tsui H.-C.T."/>
            <person name="Winkler M.E."/>
        </authorList>
    </citation>
    <scope>NUCLEOTIDE SEQUENCE</scope>
</reference>
<keyword evidence="1" id="KW-1133">Transmembrane helix</keyword>
<evidence type="ECO:0000256" key="1">
    <source>
        <dbReference type="SAM" id="Phobius"/>
    </source>
</evidence>
<keyword evidence="1" id="KW-0812">Transmembrane</keyword>
<evidence type="ECO:0000313" key="2">
    <source>
        <dbReference type="EMBL" id="SVD60523.1"/>
    </source>
</evidence>
<keyword evidence="1" id="KW-0472">Membrane</keyword>
<name>A0A382WP40_9ZZZZ</name>
<feature type="transmembrane region" description="Helical" evidence="1">
    <location>
        <begin position="12"/>
        <end position="33"/>
    </location>
</feature>
<gene>
    <name evidence="2" type="ORF">METZ01_LOCUS413377</name>
</gene>